<comment type="subunit">
    <text evidence="3">Heterodimer of HisH and HisF.</text>
</comment>
<gene>
    <name evidence="12" type="ORF">BJP34_35190</name>
</gene>
<comment type="function">
    <text evidence="8">IGPS catalyzes the conversion of PRFAR and glutamine to IGP, AICAR and glutamate. The HisF subunit catalyzes the cyclization activity that produces IGP and AICAR from PRFAR using the ammonia provided by the HisH subunit.</text>
</comment>
<evidence type="ECO:0000256" key="9">
    <source>
        <dbReference type="ARBA" id="ARBA00030264"/>
    </source>
</evidence>
<evidence type="ECO:0000313" key="13">
    <source>
        <dbReference type="Proteomes" id="UP000177870"/>
    </source>
</evidence>
<dbReference type="STRING" id="1458985.BJP34_35190"/>
<dbReference type="InterPro" id="IPR011060">
    <property type="entry name" value="RibuloseP-bd_barrel"/>
</dbReference>
<evidence type="ECO:0000256" key="7">
    <source>
        <dbReference type="ARBA" id="ARBA00023239"/>
    </source>
</evidence>
<dbReference type="Gene3D" id="3.20.20.70">
    <property type="entry name" value="Aldolase class I"/>
    <property type="match status" value="1"/>
</dbReference>
<evidence type="ECO:0000256" key="6">
    <source>
        <dbReference type="ARBA" id="ARBA00023102"/>
    </source>
</evidence>
<dbReference type="AlphaFoldDB" id="A0A1D8U267"/>
<evidence type="ECO:0000256" key="3">
    <source>
        <dbReference type="ARBA" id="ARBA00011152"/>
    </source>
</evidence>
<dbReference type="PANTHER" id="PTHR21235">
    <property type="entry name" value="IMIDAZOLE GLYCEROL PHOSPHATE SYNTHASE SUBUNIT HISF/H IGP SYNTHASE SUBUNIT HISF/H"/>
    <property type="match status" value="1"/>
</dbReference>
<comment type="similarity">
    <text evidence="2 11">Belongs to the HisA/HisF family.</text>
</comment>
<dbReference type="PANTHER" id="PTHR21235:SF2">
    <property type="entry name" value="IMIDAZOLE GLYCEROL PHOSPHATE SYNTHASE HISHF"/>
    <property type="match status" value="1"/>
</dbReference>
<accession>A0A1D8U267</accession>
<dbReference type="CDD" id="cd04731">
    <property type="entry name" value="HisF"/>
    <property type="match status" value="1"/>
</dbReference>
<dbReference type="GO" id="GO:0000105">
    <property type="term" value="P:L-histidine biosynthetic process"/>
    <property type="evidence" value="ECO:0007669"/>
    <property type="project" value="UniProtKB-UniPathway"/>
</dbReference>
<sequence length="263" mass="28120">MVKKRLIPKLLIKHQYLRNKVKPLLVTTRSFDDVISVGDPISQAKIYEAQLADELVVLNIDNSGIGEDSMMLGLIEQLASETFMPLAVGGGVRTVEDFAKLLERGADKISINTAALKTPELITEAANRYGAQCVVVSIDFRINASGDAQVIQGNNKSSAGRCLFDWAKEAVDRGAGELLLTDADLDGTGEGLNLAVGRAVASSISVPVILSGGCGLAEHFVQGFREGLAEGVAAGTFFCFRDQNPIQIRAHIRNAGVPIRIET</sequence>
<comment type="catalytic activity">
    <reaction evidence="10">
        <text>5-[(5-phospho-1-deoxy-D-ribulos-1-ylimino)methylamino]-1-(5-phospho-beta-D-ribosyl)imidazole-4-carboxamide + L-glutamine = D-erythro-1-(imidazol-4-yl)glycerol 3-phosphate + 5-amino-1-(5-phospho-beta-D-ribosyl)imidazole-4-carboxamide + L-glutamate + H(+)</text>
        <dbReference type="Rhea" id="RHEA:24793"/>
        <dbReference type="ChEBI" id="CHEBI:15378"/>
        <dbReference type="ChEBI" id="CHEBI:29985"/>
        <dbReference type="ChEBI" id="CHEBI:58278"/>
        <dbReference type="ChEBI" id="CHEBI:58359"/>
        <dbReference type="ChEBI" id="CHEBI:58475"/>
        <dbReference type="ChEBI" id="CHEBI:58525"/>
        <dbReference type="EC" id="4.3.2.10"/>
    </reaction>
</comment>
<reference evidence="13" key="1">
    <citation type="submission" date="2016-10" db="EMBL/GenBank/DDBJ databases">
        <title>Comparative genomics uncovers the prolific and rare metabolic potential of the cyanobacterial genus Moorea.</title>
        <authorList>
            <person name="Leao T."/>
            <person name="Castelao G."/>
            <person name="Korobeynikov A."/>
            <person name="Monroe E.A."/>
            <person name="Podell S."/>
            <person name="Glukhov E."/>
            <person name="Allen E."/>
            <person name="Gerwick W.H."/>
            <person name="Gerwick L."/>
        </authorList>
    </citation>
    <scope>NUCLEOTIDE SEQUENCE [LARGE SCALE GENOMIC DNA]</scope>
    <source>
        <strain evidence="13">PAL-8-15-08-1</strain>
    </source>
</reference>
<protein>
    <recommendedName>
        <fullName evidence="4">imidazole glycerol-phosphate synthase</fullName>
        <ecNumber evidence="4">4.3.2.10</ecNumber>
    </recommendedName>
    <alternativeName>
        <fullName evidence="9">IGP synthase cyclase subunit</fullName>
    </alternativeName>
</protein>
<dbReference type="GO" id="GO:0016829">
    <property type="term" value="F:lyase activity"/>
    <property type="evidence" value="ECO:0007669"/>
    <property type="project" value="UniProtKB-KW"/>
</dbReference>
<evidence type="ECO:0000313" key="12">
    <source>
        <dbReference type="EMBL" id="AOX03980.1"/>
    </source>
</evidence>
<evidence type="ECO:0000256" key="11">
    <source>
        <dbReference type="RuleBase" id="RU003657"/>
    </source>
</evidence>
<evidence type="ECO:0000256" key="8">
    <source>
        <dbReference type="ARBA" id="ARBA00025475"/>
    </source>
</evidence>
<comment type="pathway">
    <text evidence="1">Amino-acid biosynthesis; L-histidine biosynthesis; L-histidine from 5-phospho-alpha-D-ribose 1-diphosphate: step 5/9.</text>
</comment>
<dbReference type="GO" id="GO:0000107">
    <property type="term" value="F:imidazoleglycerol-phosphate synthase activity"/>
    <property type="evidence" value="ECO:0007669"/>
    <property type="project" value="InterPro"/>
</dbReference>
<evidence type="ECO:0000256" key="2">
    <source>
        <dbReference type="ARBA" id="ARBA00009667"/>
    </source>
</evidence>
<dbReference type="EC" id="4.3.2.10" evidence="4"/>
<dbReference type="InterPro" id="IPR050064">
    <property type="entry name" value="IGPS_HisA/HisF"/>
</dbReference>
<evidence type="ECO:0000256" key="10">
    <source>
        <dbReference type="ARBA" id="ARBA00047838"/>
    </source>
</evidence>
<organism evidence="12 13">
    <name type="scientific">Moorena producens PAL-8-15-08-1</name>
    <dbReference type="NCBI Taxonomy" id="1458985"/>
    <lineage>
        <taxon>Bacteria</taxon>
        <taxon>Bacillati</taxon>
        <taxon>Cyanobacteriota</taxon>
        <taxon>Cyanophyceae</taxon>
        <taxon>Coleofasciculales</taxon>
        <taxon>Coleofasciculaceae</taxon>
        <taxon>Moorena</taxon>
    </lineage>
</organism>
<dbReference type="InterPro" id="IPR013785">
    <property type="entry name" value="Aldolase_TIM"/>
</dbReference>
<keyword evidence="5 11" id="KW-0028">Amino-acid biosynthesis</keyword>
<name>A0A1D8U267_9CYAN</name>
<dbReference type="EMBL" id="CP017599">
    <property type="protein sequence ID" value="AOX03980.1"/>
    <property type="molecule type" value="Genomic_DNA"/>
</dbReference>
<keyword evidence="7" id="KW-0456">Lyase</keyword>
<dbReference type="Pfam" id="PF00977">
    <property type="entry name" value="His_biosynth"/>
    <property type="match status" value="1"/>
</dbReference>
<evidence type="ECO:0000256" key="4">
    <source>
        <dbReference type="ARBA" id="ARBA00012809"/>
    </source>
</evidence>
<dbReference type="InterPro" id="IPR004651">
    <property type="entry name" value="HisF"/>
</dbReference>
<dbReference type="SUPFAM" id="SSF51366">
    <property type="entry name" value="Ribulose-phoshate binding barrel"/>
    <property type="match status" value="1"/>
</dbReference>
<proteinExistence type="inferred from homology"/>
<dbReference type="UniPathway" id="UPA00031">
    <property type="reaction ID" value="UER00010"/>
</dbReference>
<dbReference type="InterPro" id="IPR006062">
    <property type="entry name" value="His_biosynth"/>
</dbReference>
<dbReference type="OrthoDB" id="702at2"/>
<dbReference type="RefSeq" id="WP_070396346.1">
    <property type="nucleotide sequence ID" value="NZ_CP017599.1"/>
</dbReference>
<keyword evidence="6 11" id="KW-0368">Histidine biosynthesis</keyword>
<dbReference type="KEGG" id="mpro:BJP34_35190"/>
<evidence type="ECO:0000256" key="5">
    <source>
        <dbReference type="ARBA" id="ARBA00022605"/>
    </source>
</evidence>
<evidence type="ECO:0000256" key="1">
    <source>
        <dbReference type="ARBA" id="ARBA00005091"/>
    </source>
</evidence>
<dbReference type="Proteomes" id="UP000177870">
    <property type="component" value="Chromosome"/>
</dbReference>